<dbReference type="AlphaFoldDB" id="A0A367LE06"/>
<feature type="compositionally biased region" description="Basic and acidic residues" evidence="1">
    <location>
        <begin position="178"/>
        <end position="188"/>
    </location>
</feature>
<evidence type="ECO:0000256" key="1">
    <source>
        <dbReference type="SAM" id="MobiDB-lite"/>
    </source>
</evidence>
<feature type="region of interest" description="Disordered" evidence="1">
    <location>
        <begin position="297"/>
        <end position="354"/>
    </location>
</feature>
<gene>
    <name evidence="2" type="ORF">L249_0377</name>
</gene>
<feature type="region of interest" description="Disordered" evidence="1">
    <location>
        <begin position="148"/>
        <end position="216"/>
    </location>
</feature>
<sequence length="371" mass="40857">MDLAYDQHTERARRKDRSSINNGHHLSLAPLTVKLPLDGDDVGDGQPFPPYYNGRSSSYLQGKSAPTTPRLLSRPTTPSAARSRSHHRRRPSAPIASNRPASGTATPRRRGLRPDDGGPLGIGLRDGPDGDWLLRTGALITSEAREFKGQSWLVSRQSSTSLAGMRDNDDSNDEDAAREDNEAREMMASRRGSRRGSSDVDPSTPNGSRFNSRYTSRRQSIAESRSFVATPLHQPDGAYFDDVAPDFVHLDARLEELELDTADEDEAAVRRLVRHGHAGKGSWISNVIGWSLFSVNEDEDDDEDDEDDDEDVEESDEKRSEGSVSPSGRWPARRASNTTGGPLERMPLPAKDQGGWRDAAWLLDVASKVAF</sequence>
<dbReference type="Pfam" id="PF13136">
    <property type="entry name" value="DUF3984"/>
    <property type="match status" value="1"/>
</dbReference>
<dbReference type="OrthoDB" id="5339776at2759"/>
<feature type="compositionally biased region" description="Acidic residues" evidence="1">
    <location>
        <begin position="297"/>
        <end position="315"/>
    </location>
</feature>
<feature type="compositionally biased region" description="Basic and acidic residues" evidence="1">
    <location>
        <begin position="1"/>
        <end position="10"/>
    </location>
</feature>
<keyword evidence="3" id="KW-1185">Reference proteome</keyword>
<feature type="compositionally biased region" description="Polar residues" evidence="1">
    <location>
        <begin position="152"/>
        <end position="162"/>
    </location>
</feature>
<feature type="compositionally biased region" description="Polar residues" evidence="1">
    <location>
        <begin position="54"/>
        <end position="65"/>
    </location>
</feature>
<organism evidence="2 3">
    <name type="scientific">Ophiocordyceps polyrhachis-furcata BCC 54312</name>
    <dbReference type="NCBI Taxonomy" id="1330021"/>
    <lineage>
        <taxon>Eukaryota</taxon>
        <taxon>Fungi</taxon>
        <taxon>Dikarya</taxon>
        <taxon>Ascomycota</taxon>
        <taxon>Pezizomycotina</taxon>
        <taxon>Sordariomycetes</taxon>
        <taxon>Hypocreomycetidae</taxon>
        <taxon>Hypocreales</taxon>
        <taxon>Ophiocordycipitaceae</taxon>
        <taxon>Ophiocordyceps</taxon>
    </lineage>
</organism>
<feature type="compositionally biased region" description="Polar residues" evidence="1">
    <location>
        <begin position="200"/>
        <end position="216"/>
    </location>
</feature>
<feature type="compositionally biased region" description="Low complexity" evidence="1">
    <location>
        <begin position="66"/>
        <end position="82"/>
    </location>
</feature>
<dbReference type="STRING" id="1330021.A0A367LE06"/>
<feature type="region of interest" description="Disordered" evidence="1">
    <location>
        <begin position="1"/>
        <end position="131"/>
    </location>
</feature>
<evidence type="ECO:0000313" key="3">
    <source>
        <dbReference type="Proteomes" id="UP000253664"/>
    </source>
</evidence>
<accession>A0A367LE06</accession>
<dbReference type="InterPro" id="IPR025040">
    <property type="entry name" value="DUF3984"/>
</dbReference>
<reference evidence="2 3" key="1">
    <citation type="journal article" date="2015" name="BMC Genomics">
        <title>Insights from the genome of Ophiocordyceps polyrhachis-furcata to pathogenicity and host specificity in insect fungi.</title>
        <authorList>
            <person name="Wichadakul D."/>
            <person name="Kobmoo N."/>
            <person name="Ingsriswang S."/>
            <person name="Tangphatsornruang S."/>
            <person name="Chantasingh D."/>
            <person name="Luangsa-ard J.J."/>
            <person name="Eurwilaichitr L."/>
        </authorList>
    </citation>
    <scope>NUCLEOTIDE SEQUENCE [LARGE SCALE GENOMIC DNA]</scope>
    <source>
        <strain evidence="2 3">BCC 54312</strain>
    </source>
</reference>
<name>A0A367LE06_9HYPO</name>
<evidence type="ECO:0000313" key="2">
    <source>
        <dbReference type="EMBL" id="RCI12472.1"/>
    </source>
</evidence>
<dbReference type="EMBL" id="LKCN02000007">
    <property type="protein sequence ID" value="RCI12472.1"/>
    <property type="molecule type" value="Genomic_DNA"/>
</dbReference>
<proteinExistence type="predicted"/>
<dbReference type="Proteomes" id="UP000253664">
    <property type="component" value="Unassembled WGS sequence"/>
</dbReference>
<comment type="caution">
    <text evidence="2">The sequence shown here is derived from an EMBL/GenBank/DDBJ whole genome shotgun (WGS) entry which is preliminary data.</text>
</comment>
<protein>
    <submittedName>
        <fullName evidence="2">Uncharacterized protein</fullName>
    </submittedName>
</protein>